<sequence>MVEETSARILSNQLKTATHFDNLTLQITTEKLNGHNCLEWSQLAKLFLKSRGKMGYLCGTIEVPKLSDPSFESWDAENSIIMSWLLNSMQLEIGKPFLSLSLAKEVWDAVSQTYSKKGDSGWIYELKTMIHDKKQKDLSVTTYYNITLKVLWQELDLYNILKWNLQQMQQGCLR</sequence>
<organism evidence="2 3">
    <name type="scientific">Vitis vinifera</name>
    <name type="common">Grape</name>
    <dbReference type="NCBI Taxonomy" id="29760"/>
    <lineage>
        <taxon>Eukaryota</taxon>
        <taxon>Viridiplantae</taxon>
        <taxon>Streptophyta</taxon>
        <taxon>Embryophyta</taxon>
        <taxon>Tracheophyta</taxon>
        <taxon>Spermatophyta</taxon>
        <taxon>Magnoliopsida</taxon>
        <taxon>eudicotyledons</taxon>
        <taxon>Gunneridae</taxon>
        <taxon>Pentapetalae</taxon>
        <taxon>rosids</taxon>
        <taxon>Vitales</taxon>
        <taxon>Vitaceae</taxon>
        <taxon>Viteae</taxon>
        <taxon>Vitis</taxon>
    </lineage>
</organism>
<comment type="caution">
    <text evidence="2">The sequence shown here is derived from an EMBL/GenBank/DDBJ whole genome shotgun (WGS) entry which is preliminary data.</text>
</comment>
<evidence type="ECO:0000259" key="1">
    <source>
        <dbReference type="Pfam" id="PF14244"/>
    </source>
</evidence>
<name>A0A438JD99_VITVI</name>
<evidence type="ECO:0000313" key="2">
    <source>
        <dbReference type="EMBL" id="RVX06924.1"/>
    </source>
</evidence>
<reference evidence="2 3" key="1">
    <citation type="journal article" date="2018" name="PLoS Genet.">
        <title>Population sequencing reveals clonal diversity and ancestral inbreeding in the grapevine cultivar Chardonnay.</title>
        <authorList>
            <person name="Roach M.J."/>
            <person name="Johnson D.L."/>
            <person name="Bohlmann J."/>
            <person name="van Vuuren H.J."/>
            <person name="Jones S.J."/>
            <person name="Pretorius I.S."/>
            <person name="Schmidt S.A."/>
            <person name="Borneman A.R."/>
        </authorList>
    </citation>
    <scope>NUCLEOTIDE SEQUENCE [LARGE SCALE GENOMIC DNA]</scope>
    <source>
        <strain evidence="3">cv. Chardonnay</strain>
        <tissue evidence="2">Leaf</tissue>
    </source>
</reference>
<dbReference type="EMBL" id="QGNW01000049">
    <property type="protein sequence ID" value="RVX06924.1"/>
    <property type="molecule type" value="Genomic_DNA"/>
</dbReference>
<evidence type="ECO:0000313" key="3">
    <source>
        <dbReference type="Proteomes" id="UP000288805"/>
    </source>
</evidence>
<dbReference type="PANTHER" id="PTHR37610:SF47">
    <property type="entry name" value="RETROTRANSPOSON COPIA-LIKE N-TERMINAL DOMAIN-CONTAINING PROTEIN"/>
    <property type="match status" value="1"/>
</dbReference>
<dbReference type="AlphaFoldDB" id="A0A438JD99"/>
<protein>
    <recommendedName>
        <fullName evidence="1">Retrotransposon Copia-like N-terminal domain-containing protein</fullName>
    </recommendedName>
</protein>
<feature type="domain" description="Retrotransposon Copia-like N-terminal" evidence="1">
    <location>
        <begin position="19"/>
        <end position="65"/>
    </location>
</feature>
<dbReference type="Proteomes" id="UP000288805">
    <property type="component" value="Unassembled WGS sequence"/>
</dbReference>
<gene>
    <name evidence="2" type="ORF">CK203_015011</name>
</gene>
<accession>A0A438JD99</accession>
<dbReference type="Pfam" id="PF14244">
    <property type="entry name" value="Retrotran_gag_3"/>
    <property type="match status" value="1"/>
</dbReference>
<dbReference type="PANTHER" id="PTHR37610">
    <property type="entry name" value="CCHC-TYPE DOMAIN-CONTAINING PROTEIN"/>
    <property type="match status" value="1"/>
</dbReference>
<dbReference type="InterPro" id="IPR029472">
    <property type="entry name" value="Copia-like_N"/>
</dbReference>
<proteinExistence type="predicted"/>